<accession>A0A7X0VH39</accession>
<evidence type="ECO:0000256" key="1">
    <source>
        <dbReference type="ARBA" id="ARBA00008635"/>
    </source>
</evidence>
<keyword evidence="5" id="KW-1185">Reference proteome</keyword>
<dbReference type="Pfam" id="PF05163">
    <property type="entry name" value="DinB"/>
    <property type="match status" value="1"/>
</dbReference>
<dbReference type="InterPro" id="IPR007837">
    <property type="entry name" value="DinB"/>
</dbReference>
<dbReference type="SUPFAM" id="SSF109854">
    <property type="entry name" value="DinB/YfiT-like putative metalloenzymes"/>
    <property type="match status" value="1"/>
</dbReference>
<evidence type="ECO:0000313" key="5">
    <source>
        <dbReference type="Proteomes" id="UP000547209"/>
    </source>
</evidence>
<dbReference type="AlphaFoldDB" id="A0A7X0VH39"/>
<dbReference type="EMBL" id="JACJVP010000032">
    <property type="protein sequence ID" value="MBB6673088.1"/>
    <property type="molecule type" value="Genomic_DNA"/>
</dbReference>
<sequence length="165" mass="18743">MFTTIDGFVSEWNQECRMTLEVMNALTDASLSQSIREDRRTLGQLAWHLVKSPQFMAQCGLAFEGPSEDEAIQRSAAAIADEYRRIGERLVHAVQTQWQDEDLAKSQVLFGQEWQNGATLRFTLMHQAHHRGQMTVLMSQAGLRVPGLYGPTYETWVERGMTPLV</sequence>
<dbReference type="InterPro" id="IPR034660">
    <property type="entry name" value="DinB/YfiT-like"/>
</dbReference>
<name>A0A7X0VH39_9BACL</name>
<dbReference type="RefSeq" id="WP_185670925.1">
    <property type="nucleotide sequence ID" value="NZ_JACJVP010000032.1"/>
</dbReference>
<dbReference type="Proteomes" id="UP000547209">
    <property type="component" value="Unassembled WGS sequence"/>
</dbReference>
<feature type="binding site" evidence="3">
    <location>
        <position position="130"/>
    </location>
    <ligand>
        <name>a divalent metal cation</name>
        <dbReference type="ChEBI" id="CHEBI:60240"/>
    </ligand>
</feature>
<dbReference type="GO" id="GO:0046872">
    <property type="term" value="F:metal ion binding"/>
    <property type="evidence" value="ECO:0007669"/>
    <property type="project" value="UniProtKB-KW"/>
</dbReference>
<evidence type="ECO:0000256" key="2">
    <source>
        <dbReference type="ARBA" id="ARBA00022723"/>
    </source>
</evidence>
<feature type="binding site" evidence="3">
    <location>
        <position position="126"/>
    </location>
    <ligand>
        <name>a divalent metal cation</name>
        <dbReference type="ChEBI" id="CHEBI:60240"/>
    </ligand>
</feature>
<comment type="similarity">
    <text evidence="1">Belongs to the DinB family.</text>
</comment>
<protein>
    <submittedName>
        <fullName evidence="4">DinB family protein</fullName>
    </submittedName>
</protein>
<evidence type="ECO:0000256" key="3">
    <source>
        <dbReference type="PIRSR" id="PIRSR607837-1"/>
    </source>
</evidence>
<evidence type="ECO:0000313" key="4">
    <source>
        <dbReference type="EMBL" id="MBB6673088.1"/>
    </source>
</evidence>
<feature type="binding site" evidence="3">
    <location>
        <position position="48"/>
    </location>
    <ligand>
        <name>a divalent metal cation</name>
        <dbReference type="ChEBI" id="CHEBI:60240"/>
    </ligand>
</feature>
<keyword evidence="2 3" id="KW-0479">Metal-binding</keyword>
<reference evidence="4 5" key="1">
    <citation type="submission" date="2020-08" db="EMBL/GenBank/DDBJ databases">
        <title>Cohnella phylogeny.</title>
        <authorList>
            <person name="Dunlap C."/>
        </authorList>
    </citation>
    <scope>NUCLEOTIDE SEQUENCE [LARGE SCALE GENOMIC DNA]</scope>
    <source>
        <strain evidence="4 5">DSM 28246</strain>
    </source>
</reference>
<dbReference type="Gene3D" id="1.20.120.450">
    <property type="entry name" value="dinb family like domain"/>
    <property type="match status" value="1"/>
</dbReference>
<gene>
    <name evidence="4" type="ORF">H7C19_20610</name>
</gene>
<proteinExistence type="inferred from homology"/>
<organism evidence="4 5">
    <name type="scientific">Cohnella nanjingensis</name>
    <dbReference type="NCBI Taxonomy" id="1387779"/>
    <lineage>
        <taxon>Bacteria</taxon>
        <taxon>Bacillati</taxon>
        <taxon>Bacillota</taxon>
        <taxon>Bacilli</taxon>
        <taxon>Bacillales</taxon>
        <taxon>Paenibacillaceae</taxon>
        <taxon>Cohnella</taxon>
    </lineage>
</organism>
<comment type="caution">
    <text evidence="4">The sequence shown here is derived from an EMBL/GenBank/DDBJ whole genome shotgun (WGS) entry which is preliminary data.</text>
</comment>